<comment type="caution">
    <text evidence="2">The sequence shown here is derived from an EMBL/GenBank/DDBJ whole genome shotgun (WGS) entry which is preliminary data.</text>
</comment>
<reference evidence="2 3" key="1">
    <citation type="submission" date="2021-03" db="EMBL/GenBank/DDBJ databases">
        <title>Sequencing the genomes of 1000 actinobacteria strains.</title>
        <authorList>
            <person name="Klenk H.-P."/>
        </authorList>
    </citation>
    <scope>NUCLEOTIDE SEQUENCE [LARGE SCALE GENOMIC DNA]</scope>
    <source>
        <strain evidence="2 3">DSM 45510</strain>
    </source>
</reference>
<feature type="chain" id="PRO_5045559562" description="Peptidase inhibitor family I36" evidence="1">
    <location>
        <begin position="28"/>
        <end position="118"/>
    </location>
</feature>
<dbReference type="RefSeq" id="WP_209666059.1">
    <property type="nucleotide sequence ID" value="NZ_JAGGMS010000001.1"/>
</dbReference>
<proteinExistence type="predicted"/>
<gene>
    <name evidence="2" type="ORF">JOM49_004326</name>
</gene>
<dbReference type="Proteomes" id="UP000741013">
    <property type="component" value="Unassembled WGS sequence"/>
</dbReference>
<name>A0ABS4PTP0_9PSEU</name>
<evidence type="ECO:0000313" key="3">
    <source>
        <dbReference type="Proteomes" id="UP000741013"/>
    </source>
</evidence>
<feature type="signal peptide" evidence="1">
    <location>
        <begin position="1"/>
        <end position="27"/>
    </location>
</feature>
<dbReference type="EMBL" id="JAGGMS010000001">
    <property type="protein sequence ID" value="MBP2182800.1"/>
    <property type="molecule type" value="Genomic_DNA"/>
</dbReference>
<protein>
    <recommendedName>
        <fullName evidence="4">Peptidase inhibitor family I36</fullName>
    </recommendedName>
</protein>
<evidence type="ECO:0008006" key="4">
    <source>
        <dbReference type="Google" id="ProtNLM"/>
    </source>
</evidence>
<evidence type="ECO:0000313" key="2">
    <source>
        <dbReference type="EMBL" id="MBP2182800.1"/>
    </source>
</evidence>
<sequence length="118" mass="11949">MRKTGAVAGIVGAVAATLMLGSGTASAANPTNYCSNATECYLSINNFGGGTLAIDADAIGGVNEAVGWYVGGLNCSASTTVNAPAQSWVCHNQPGGSYQLRIYGANGNRHNFSLGARY</sequence>
<organism evidence="2 3">
    <name type="scientific">Amycolatopsis magusensis</name>
    <dbReference type="NCBI Taxonomy" id="882444"/>
    <lineage>
        <taxon>Bacteria</taxon>
        <taxon>Bacillati</taxon>
        <taxon>Actinomycetota</taxon>
        <taxon>Actinomycetes</taxon>
        <taxon>Pseudonocardiales</taxon>
        <taxon>Pseudonocardiaceae</taxon>
        <taxon>Amycolatopsis</taxon>
    </lineage>
</organism>
<keyword evidence="1" id="KW-0732">Signal</keyword>
<keyword evidence="3" id="KW-1185">Reference proteome</keyword>
<evidence type="ECO:0000256" key="1">
    <source>
        <dbReference type="SAM" id="SignalP"/>
    </source>
</evidence>
<accession>A0ABS4PTP0</accession>